<reference evidence="15" key="1">
    <citation type="journal article" date="2019" name="Int. J. Syst. Evol. Microbiol.">
        <title>The Global Catalogue of Microorganisms (GCM) 10K type strain sequencing project: providing services to taxonomists for standard genome sequencing and annotation.</title>
        <authorList>
            <consortium name="The Broad Institute Genomics Platform"/>
            <consortium name="The Broad Institute Genome Sequencing Center for Infectious Disease"/>
            <person name="Wu L."/>
            <person name="Ma J."/>
        </authorList>
    </citation>
    <scope>NUCLEOTIDE SEQUENCE [LARGE SCALE GENOMIC DNA]</scope>
    <source>
        <strain evidence="15">GH52</strain>
    </source>
</reference>
<dbReference type="CDD" id="cd04590">
    <property type="entry name" value="CBS_pair_CorC_HlyC_assoc"/>
    <property type="match status" value="1"/>
</dbReference>
<dbReference type="InterPro" id="IPR000644">
    <property type="entry name" value="CBS_dom"/>
</dbReference>
<keyword evidence="15" id="KW-1185">Reference proteome</keyword>
<evidence type="ECO:0000313" key="15">
    <source>
        <dbReference type="Proteomes" id="UP001597362"/>
    </source>
</evidence>
<dbReference type="Gene3D" id="3.10.580.10">
    <property type="entry name" value="CBS-domain"/>
    <property type="match status" value="1"/>
</dbReference>
<evidence type="ECO:0000259" key="12">
    <source>
        <dbReference type="PROSITE" id="PS51371"/>
    </source>
</evidence>
<dbReference type="InterPro" id="IPR016169">
    <property type="entry name" value="FAD-bd_PCMH_sub2"/>
</dbReference>
<dbReference type="SUPFAM" id="SSF56176">
    <property type="entry name" value="FAD-binding/transporter-associated domain-like"/>
    <property type="match status" value="1"/>
</dbReference>
<evidence type="ECO:0000256" key="7">
    <source>
        <dbReference type="ARBA" id="ARBA00023122"/>
    </source>
</evidence>
<proteinExistence type="inferred from homology"/>
<accession>A0ABW4YLX3</accession>
<dbReference type="PANTHER" id="PTHR43099:SF2">
    <property type="entry name" value="UPF0053 PROTEIN YRKA"/>
    <property type="match status" value="1"/>
</dbReference>
<feature type="domain" description="CBS" evidence="12">
    <location>
        <begin position="282"/>
        <end position="339"/>
    </location>
</feature>
<feature type="transmembrane region" description="Helical" evidence="11">
    <location>
        <begin position="97"/>
        <end position="117"/>
    </location>
</feature>
<evidence type="ECO:0000256" key="11">
    <source>
        <dbReference type="SAM" id="Phobius"/>
    </source>
</evidence>
<dbReference type="InterPro" id="IPR036318">
    <property type="entry name" value="FAD-bd_PCMH-like_sf"/>
</dbReference>
<dbReference type="InterPro" id="IPR002550">
    <property type="entry name" value="CNNM"/>
</dbReference>
<dbReference type="SUPFAM" id="SSF54631">
    <property type="entry name" value="CBS-domain pair"/>
    <property type="match status" value="1"/>
</dbReference>
<dbReference type="Proteomes" id="UP001597362">
    <property type="component" value="Unassembled WGS sequence"/>
</dbReference>
<dbReference type="Pfam" id="PF00571">
    <property type="entry name" value="CBS"/>
    <property type="match status" value="2"/>
</dbReference>
<feature type="domain" description="CBS" evidence="12">
    <location>
        <begin position="218"/>
        <end position="279"/>
    </location>
</feature>
<dbReference type="PANTHER" id="PTHR43099">
    <property type="entry name" value="UPF0053 PROTEIN YRKA"/>
    <property type="match status" value="1"/>
</dbReference>
<keyword evidence="5" id="KW-0677">Repeat</keyword>
<protein>
    <submittedName>
        <fullName evidence="14">Hemolysin family protein</fullName>
    </submittedName>
</protein>
<keyword evidence="6 10" id="KW-1133">Transmembrane helix</keyword>
<keyword evidence="3" id="KW-1003">Cell membrane</keyword>
<dbReference type="InterPro" id="IPR046342">
    <property type="entry name" value="CBS_dom_sf"/>
</dbReference>
<evidence type="ECO:0000256" key="5">
    <source>
        <dbReference type="ARBA" id="ARBA00022737"/>
    </source>
</evidence>
<evidence type="ECO:0000256" key="6">
    <source>
        <dbReference type="ARBA" id="ARBA00022989"/>
    </source>
</evidence>
<dbReference type="InterPro" id="IPR051676">
    <property type="entry name" value="UPF0053_domain"/>
</dbReference>
<evidence type="ECO:0000256" key="8">
    <source>
        <dbReference type="ARBA" id="ARBA00023136"/>
    </source>
</evidence>
<evidence type="ECO:0000256" key="10">
    <source>
        <dbReference type="PROSITE-ProRule" id="PRU01193"/>
    </source>
</evidence>
<evidence type="ECO:0000256" key="4">
    <source>
        <dbReference type="ARBA" id="ARBA00022692"/>
    </source>
</evidence>
<sequence>MTLKVVLFAVLLALTAFFVATEFAIVKLRTSRVNQMVLEGAKNAKAVQTVTTHLDSYLSACQLGITITALGLGWLGEPTIAKMLDPLFAFWNINPEISSVLTFVIAFSIVTYLHVVLGELAPKTLAIIMSEKISQWTAPYIIFFYKLMYPFIWLLNGSANWLVRIMGFKQQADQDAHSEEEIRMIVSESYESGKINQREYGYVNRIFAFDERLAKEIMIPRTDMVCLYVDAPLDEHLAIIRQERYTRFPIAKGSKDHIIGILHTKHLFLHDPDQEDYPLDDLLSPVLSVPETIPISKLLSRMQNERSQLAILLDEYGGTSGMITVEDIVEEIVGEIRDEFDEDEEAEIEQVAENVYRVSGRTLIEDLNDQFHLNIDAGEVDTIGGWIFENNANLAAGEQWQFDSYSLTVRERDDYRIRMIDITLIDQPTELEY</sequence>
<dbReference type="Pfam" id="PF01595">
    <property type="entry name" value="CNNM"/>
    <property type="match status" value="1"/>
</dbReference>
<name>A0ABW4YLX3_9BACL</name>
<evidence type="ECO:0000313" key="14">
    <source>
        <dbReference type="EMBL" id="MFD2116735.1"/>
    </source>
</evidence>
<keyword evidence="8 10" id="KW-0472">Membrane</keyword>
<dbReference type="EMBL" id="JBHUHO010000032">
    <property type="protein sequence ID" value="MFD2116735.1"/>
    <property type="molecule type" value="Genomic_DNA"/>
</dbReference>
<keyword evidence="4 10" id="KW-0812">Transmembrane</keyword>
<dbReference type="InterPro" id="IPR044751">
    <property type="entry name" value="Ion_transp-like_CBS"/>
</dbReference>
<evidence type="ECO:0000256" key="3">
    <source>
        <dbReference type="ARBA" id="ARBA00022475"/>
    </source>
</evidence>
<organism evidence="14 15">
    <name type="scientific">Paenibacillus yanchengensis</name>
    <dbReference type="NCBI Taxonomy" id="2035833"/>
    <lineage>
        <taxon>Bacteria</taxon>
        <taxon>Bacillati</taxon>
        <taxon>Bacillota</taxon>
        <taxon>Bacilli</taxon>
        <taxon>Bacillales</taxon>
        <taxon>Paenibacillaceae</taxon>
        <taxon>Paenibacillus</taxon>
    </lineage>
</organism>
<evidence type="ECO:0000256" key="2">
    <source>
        <dbReference type="ARBA" id="ARBA00006337"/>
    </source>
</evidence>
<keyword evidence="7 9" id="KW-0129">CBS domain</keyword>
<dbReference type="SMART" id="SM01091">
    <property type="entry name" value="CorC_HlyC"/>
    <property type="match status" value="1"/>
</dbReference>
<evidence type="ECO:0000259" key="13">
    <source>
        <dbReference type="PROSITE" id="PS51846"/>
    </source>
</evidence>
<dbReference type="RefSeq" id="WP_377773225.1">
    <property type="nucleotide sequence ID" value="NZ_JBHUHO010000032.1"/>
</dbReference>
<dbReference type="Gene3D" id="3.30.465.10">
    <property type="match status" value="1"/>
</dbReference>
<comment type="similarity">
    <text evidence="2">Belongs to the UPF0053 family.</text>
</comment>
<comment type="caution">
    <text evidence="14">The sequence shown here is derived from an EMBL/GenBank/DDBJ whole genome shotgun (WGS) entry which is preliminary data.</text>
</comment>
<dbReference type="PROSITE" id="PS51846">
    <property type="entry name" value="CNNM"/>
    <property type="match status" value="1"/>
</dbReference>
<gene>
    <name evidence="14" type="ORF">ACFSJH_13485</name>
</gene>
<evidence type="ECO:0000256" key="1">
    <source>
        <dbReference type="ARBA" id="ARBA00004651"/>
    </source>
</evidence>
<feature type="domain" description="CNNM transmembrane" evidence="13">
    <location>
        <begin position="1"/>
        <end position="199"/>
    </location>
</feature>
<dbReference type="PROSITE" id="PS51371">
    <property type="entry name" value="CBS"/>
    <property type="match status" value="2"/>
</dbReference>
<dbReference type="Pfam" id="PF03471">
    <property type="entry name" value="CorC_HlyC"/>
    <property type="match status" value="1"/>
</dbReference>
<feature type="transmembrane region" description="Helical" evidence="11">
    <location>
        <begin position="137"/>
        <end position="156"/>
    </location>
</feature>
<comment type="subcellular location">
    <subcellularLocation>
        <location evidence="1">Cell membrane</location>
        <topology evidence="1">Multi-pass membrane protein</topology>
    </subcellularLocation>
</comment>
<feature type="transmembrane region" description="Helical" evidence="11">
    <location>
        <begin position="57"/>
        <end position="76"/>
    </location>
</feature>
<evidence type="ECO:0000256" key="9">
    <source>
        <dbReference type="PROSITE-ProRule" id="PRU00703"/>
    </source>
</evidence>
<dbReference type="InterPro" id="IPR005170">
    <property type="entry name" value="Transptr-assoc_dom"/>
</dbReference>